<sequence>MKTLRISDIDNNLPKWTAMIQVIDAMRIQNTYGILVAETYRRFVFADSQIITSTTVIEEVNELEVPNLPFFFSLCSFTSMHRLAETDNFINVLGVIIHALPLQQLEVDEEPSIARDYFIVNQEKSPMIVTLWNEFEDNEGAIISENLSLSTQPISVIIVHPRVQEAIQLDDWFHDNFAELAQMIYSGAYNDPKALLRPAIDMEIKKIIEIQTTRINSNLIHHIATTLHQKMILCFVKNYHDHVNFSRNARHSIVTAYISNDVSDAESSTSRTIIEEVNEEEDPNLPSDFQLYPFGELHKEAYSSNLINLSLSMQESSIIMVNPVIQETKQLKHWYHSNIAELTQMVVEKNVSNPSMLLPPVNNNETTPIVTLLEDPTSV</sequence>
<accession>A0ABD3AP02</accession>
<dbReference type="InterPro" id="IPR012340">
    <property type="entry name" value="NA-bd_OB-fold"/>
</dbReference>
<reference evidence="1 2" key="1">
    <citation type="submission" date="2024-11" db="EMBL/GenBank/DDBJ databases">
        <title>A near-complete genome assembly of Cinchona calisaya.</title>
        <authorList>
            <person name="Lian D.C."/>
            <person name="Zhao X.W."/>
            <person name="Wei L."/>
        </authorList>
    </citation>
    <scope>NUCLEOTIDE SEQUENCE [LARGE SCALE GENOMIC DNA]</scope>
    <source>
        <tissue evidence="1">Nenye</tissue>
    </source>
</reference>
<evidence type="ECO:0008006" key="3">
    <source>
        <dbReference type="Google" id="ProtNLM"/>
    </source>
</evidence>
<proteinExistence type="predicted"/>
<keyword evidence="2" id="KW-1185">Reference proteome</keyword>
<dbReference type="Gene3D" id="2.40.50.140">
    <property type="entry name" value="Nucleic acid-binding proteins"/>
    <property type="match status" value="1"/>
</dbReference>
<dbReference type="AlphaFoldDB" id="A0ABD3AP02"/>
<dbReference type="EMBL" id="JBJUIK010000003">
    <property type="protein sequence ID" value="KAL3532806.1"/>
    <property type="molecule type" value="Genomic_DNA"/>
</dbReference>
<dbReference type="SUPFAM" id="SSF50249">
    <property type="entry name" value="Nucleic acid-binding proteins"/>
    <property type="match status" value="1"/>
</dbReference>
<evidence type="ECO:0000313" key="1">
    <source>
        <dbReference type="EMBL" id="KAL3532806.1"/>
    </source>
</evidence>
<gene>
    <name evidence="1" type="ORF">ACH5RR_006327</name>
</gene>
<protein>
    <recommendedName>
        <fullName evidence="3">Replication protein A OB domain-containing protein</fullName>
    </recommendedName>
</protein>
<evidence type="ECO:0000313" key="2">
    <source>
        <dbReference type="Proteomes" id="UP001630127"/>
    </source>
</evidence>
<comment type="caution">
    <text evidence="1">The sequence shown here is derived from an EMBL/GenBank/DDBJ whole genome shotgun (WGS) entry which is preliminary data.</text>
</comment>
<organism evidence="1 2">
    <name type="scientific">Cinchona calisaya</name>
    <dbReference type="NCBI Taxonomy" id="153742"/>
    <lineage>
        <taxon>Eukaryota</taxon>
        <taxon>Viridiplantae</taxon>
        <taxon>Streptophyta</taxon>
        <taxon>Embryophyta</taxon>
        <taxon>Tracheophyta</taxon>
        <taxon>Spermatophyta</taxon>
        <taxon>Magnoliopsida</taxon>
        <taxon>eudicotyledons</taxon>
        <taxon>Gunneridae</taxon>
        <taxon>Pentapetalae</taxon>
        <taxon>asterids</taxon>
        <taxon>lamiids</taxon>
        <taxon>Gentianales</taxon>
        <taxon>Rubiaceae</taxon>
        <taxon>Cinchonoideae</taxon>
        <taxon>Cinchoneae</taxon>
        <taxon>Cinchona</taxon>
    </lineage>
</organism>
<name>A0ABD3AP02_9GENT</name>
<dbReference type="Proteomes" id="UP001630127">
    <property type="component" value="Unassembled WGS sequence"/>
</dbReference>